<keyword evidence="4" id="KW-0132">Cell division</keyword>
<dbReference type="PANTHER" id="PTHR15459:SF3">
    <property type="entry name" value="POLYAMINE-MODULATED FACTOR 1"/>
    <property type="match status" value="1"/>
</dbReference>
<dbReference type="InterPro" id="IPR007128">
    <property type="entry name" value="PMF1/Nnf1"/>
</dbReference>
<evidence type="ECO:0000313" key="11">
    <source>
        <dbReference type="EMBL" id="KAK5989990.1"/>
    </source>
</evidence>
<keyword evidence="12" id="KW-1185">Reference proteome</keyword>
<evidence type="ECO:0008006" key="13">
    <source>
        <dbReference type="Google" id="ProtNLM"/>
    </source>
</evidence>
<feature type="compositionally biased region" description="Pro residues" evidence="10">
    <location>
        <begin position="70"/>
        <end position="79"/>
    </location>
</feature>
<keyword evidence="9" id="KW-0137">Centromere</keyword>
<comment type="subcellular location">
    <subcellularLocation>
        <location evidence="2">Chromosome</location>
        <location evidence="2">Centromere</location>
        <location evidence="2">Kinetochore</location>
    </subcellularLocation>
    <subcellularLocation>
        <location evidence="1">Nucleus</location>
    </subcellularLocation>
</comment>
<evidence type="ECO:0000256" key="5">
    <source>
        <dbReference type="ARBA" id="ARBA00022776"/>
    </source>
</evidence>
<reference evidence="11 12" key="1">
    <citation type="submission" date="2024-01" db="EMBL/GenBank/DDBJ databases">
        <title>Complete genome of Cladobotryum mycophilum ATHUM6906.</title>
        <authorList>
            <person name="Christinaki A.C."/>
            <person name="Myridakis A.I."/>
            <person name="Kouvelis V.N."/>
        </authorList>
    </citation>
    <scope>NUCLEOTIDE SEQUENCE [LARGE SCALE GENOMIC DNA]</scope>
    <source>
        <strain evidence="11 12">ATHUM6906</strain>
    </source>
</reference>
<organism evidence="11 12">
    <name type="scientific">Cladobotryum mycophilum</name>
    <dbReference type="NCBI Taxonomy" id="491253"/>
    <lineage>
        <taxon>Eukaryota</taxon>
        <taxon>Fungi</taxon>
        <taxon>Dikarya</taxon>
        <taxon>Ascomycota</taxon>
        <taxon>Pezizomycotina</taxon>
        <taxon>Sordariomycetes</taxon>
        <taxon>Hypocreomycetidae</taxon>
        <taxon>Hypocreales</taxon>
        <taxon>Hypocreaceae</taxon>
        <taxon>Cladobotryum</taxon>
    </lineage>
</organism>
<proteinExistence type="predicted"/>
<dbReference type="PANTHER" id="PTHR15459">
    <property type="entry name" value="POLYAMINE-MODULATED FACTOR 1"/>
    <property type="match status" value="1"/>
</dbReference>
<feature type="region of interest" description="Disordered" evidence="10">
    <location>
        <begin position="1"/>
        <end position="85"/>
    </location>
</feature>
<comment type="caution">
    <text evidence="11">The sequence shown here is derived from an EMBL/GenBank/DDBJ whole genome shotgun (WGS) entry which is preliminary data.</text>
</comment>
<dbReference type="Proteomes" id="UP001338125">
    <property type="component" value="Unassembled WGS sequence"/>
</dbReference>
<evidence type="ECO:0000256" key="4">
    <source>
        <dbReference type="ARBA" id="ARBA00022618"/>
    </source>
</evidence>
<evidence type="ECO:0000256" key="7">
    <source>
        <dbReference type="ARBA" id="ARBA00023242"/>
    </source>
</evidence>
<keyword evidence="8" id="KW-0131">Cell cycle</keyword>
<keyword evidence="6" id="KW-0995">Kinetochore</keyword>
<accession>A0ABR0SE00</accession>
<evidence type="ECO:0000256" key="8">
    <source>
        <dbReference type="ARBA" id="ARBA00023306"/>
    </source>
</evidence>
<evidence type="ECO:0000313" key="12">
    <source>
        <dbReference type="Proteomes" id="UP001338125"/>
    </source>
</evidence>
<keyword evidence="3" id="KW-0158">Chromosome</keyword>
<keyword evidence="5" id="KW-0498">Mitosis</keyword>
<evidence type="ECO:0000256" key="2">
    <source>
        <dbReference type="ARBA" id="ARBA00004629"/>
    </source>
</evidence>
<keyword evidence="7" id="KW-0539">Nucleus</keyword>
<gene>
    <name evidence="11" type="ORF">PT974_08253</name>
</gene>
<evidence type="ECO:0000256" key="6">
    <source>
        <dbReference type="ARBA" id="ARBA00022838"/>
    </source>
</evidence>
<dbReference type="Pfam" id="PF03980">
    <property type="entry name" value="Nnf1"/>
    <property type="match status" value="1"/>
</dbReference>
<sequence>MATESPSQQDPNPPAQERVDTAMDTDEPAAPAPIENTQIEPDSTAQEGGRGEGGGEAHSQQQPQESLLQPSPPPPPPQQQQPVIPGPRATRFQQLYAHSLQRTLGKLKWDNFAACYPTIAKKAEPVLRQVQGQMVDKLGEKCEKEFENIMVTRQVVPKINELENLISDASHRRASSADGPEPTPPHLLPAEAILAAHLTPTLTSHQSHLNARLQTAQSHNAILYDEIHRQRAEIDSLMQALESAVGDIRGANAALAPVVQQIAAEARQADVNVTERR</sequence>
<evidence type="ECO:0000256" key="10">
    <source>
        <dbReference type="SAM" id="MobiDB-lite"/>
    </source>
</evidence>
<name>A0ABR0SE00_9HYPO</name>
<evidence type="ECO:0000256" key="1">
    <source>
        <dbReference type="ARBA" id="ARBA00004123"/>
    </source>
</evidence>
<evidence type="ECO:0000256" key="9">
    <source>
        <dbReference type="ARBA" id="ARBA00023328"/>
    </source>
</evidence>
<protein>
    <recommendedName>
        <fullName evidence="13">Kinetochore-associated protein NNF1</fullName>
    </recommendedName>
</protein>
<dbReference type="EMBL" id="JAVFKD010000014">
    <property type="protein sequence ID" value="KAK5989990.1"/>
    <property type="molecule type" value="Genomic_DNA"/>
</dbReference>
<feature type="compositionally biased region" description="Polar residues" evidence="10">
    <location>
        <begin position="1"/>
        <end position="10"/>
    </location>
</feature>
<feature type="compositionally biased region" description="Polar residues" evidence="10">
    <location>
        <begin position="35"/>
        <end position="46"/>
    </location>
</feature>
<evidence type="ECO:0000256" key="3">
    <source>
        <dbReference type="ARBA" id="ARBA00022454"/>
    </source>
</evidence>
<feature type="compositionally biased region" description="Low complexity" evidence="10">
    <location>
        <begin position="59"/>
        <end position="69"/>
    </location>
</feature>